<organism evidence="5 6">
    <name type="scientific">Fusibacter ferrireducens</name>
    <dbReference type="NCBI Taxonomy" id="2785058"/>
    <lineage>
        <taxon>Bacteria</taxon>
        <taxon>Bacillati</taxon>
        <taxon>Bacillota</taxon>
        <taxon>Clostridia</taxon>
        <taxon>Eubacteriales</taxon>
        <taxon>Eubacteriales Family XII. Incertae Sedis</taxon>
        <taxon>Fusibacter</taxon>
    </lineage>
</organism>
<dbReference type="PIRSF" id="PIRSF002741">
    <property type="entry name" value="MppA"/>
    <property type="match status" value="1"/>
</dbReference>
<proteinExistence type="inferred from homology"/>
<dbReference type="Pfam" id="PF00496">
    <property type="entry name" value="SBP_bac_5"/>
    <property type="match status" value="1"/>
</dbReference>
<dbReference type="PANTHER" id="PTHR30290">
    <property type="entry name" value="PERIPLASMIC BINDING COMPONENT OF ABC TRANSPORTER"/>
    <property type="match status" value="1"/>
</dbReference>
<dbReference type="InterPro" id="IPR023765">
    <property type="entry name" value="SBP_5_CS"/>
</dbReference>
<dbReference type="Gene3D" id="3.40.190.10">
    <property type="entry name" value="Periplasmic binding protein-like II"/>
    <property type="match status" value="1"/>
</dbReference>
<evidence type="ECO:0000313" key="6">
    <source>
        <dbReference type="Proteomes" id="UP000614200"/>
    </source>
</evidence>
<dbReference type="EMBL" id="JADKNH010000005">
    <property type="protein sequence ID" value="MBF4693267.1"/>
    <property type="molecule type" value="Genomic_DNA"/>
</dbReference>
<evidence type="ECO:0000259" key="4">
    <source>
        <dbReference type="Pfam" id="PF00496"/>
    </source>
</evidence>
<dbReference type="Gene3D" id="3.90.76.10">
    <property type="entry name" value="Dipeptide-binding Protein, Domain 1"/>
    <property type="match status" value="1"/>
</dbReference>
<evidence type="ECO:0000256" key="1">
    <source>
        <dbReference type="ARBA" id="ARBA00004193"/>
    </source>
</evidence>
<keyword evidence="6" id="KW-1185">Reference proteome</keyword>
<evidence type="ECO:0000313" key="5">
    <source>
        <dbReference type="EMBL" id="MBF4693267.1"/>
    </source>
</evidence>
<name>A0ABR9ZS37_9FIRM</name>
<dbReference type="Gene3D" id="3.10.105.10">
    <property type="entry name" value="Dipeptide-binding Protein, Domain 3"/>
    <property type="match status" value="1"/>
</dbReference>
<accession>A0ABR9ZS37</accession>
<reference evidence="5 6" key="1">
    <citation type="submission" date="2020-11" db="EMBL/GenBank/DDBJ databases">
        <title>Fusibacter basophilias sp. nov.</title>
        <authorList>
            <person name="Qiu D."/>
        </authorList>
    </citation>
    <scope>NUCLEOTIDE SEQUENCE [LARGE SCALE GENOMIC DNA]</scope>
    <source>
        <strain evidence="5 6">Q10-2</strain>
    </source>
</reference>
<comment type="subcellular location">
    <subcellularLocation>
        <location evidence="1">Cell membrane</location>
        <topology evidence="1">Lipid-anchor</topology>
    </subcellularLocation>
</comment>
<dbReference type="InterPro" id="IPR039424">
    <property type="entry name" value="SBP_5"/>
</dbReference>
<evidence type="ECO:0000256" key="3">
    <source>
        <dbReference type="ARBA" id="ARBA00022729"/>
    </source>
</evidence>
<keyword evidence="3" id="KW-0732">Signal</keyword>
<dbReference type="InterPro" id="IPR000914">
    <property type="entry name" value="SBP_5_dom"/>
</dbReference>
<comment type="caution">
    <text evidence="5">The sequence shown here is derived from an EMBL/GenBank/DDBJ whole genome shotgun (WGS) entry which is preliminary data.</text>
</comment>
<dbReference type="PROSITE" id="PS01040">
    <property type="entry name" value="SBP_BACTERIAL_5"/>
    <property type="match status" value="1"/>
</dbReference>
<sequence>MIFTLTACGDKNADSATPEKEKVVFTVPYEKDPGTIDVAKTTEYYGLPLNVFDRLVESVTVGPGESKLVPGLAETWSVSEDGLVYTFNLRKGAKFHNGDEVKAEDVYFTFDRMLNPETEGLNTDFFDMIQGAQARMNGEADTTTGIKIVDDYTIEITLEAPFGPFVAGLATPAGSVYCKKAVEAAGDQFGVDPELTVGSGPFKLTDWVVNDKIVLDTFVDYWGGRAQYDELIYKIVPDAETARMLFENGEIDVFDCDMARSQIPYFEENETWKNNIVSGPRVGVYYICLNESIAPLDNVTVRKALQMGIDRENILKQMYYGKGVLVNGIIPPGLYGYNKDLPEITYDPEKAKSLLAEAGFPDGFDMEITQVSDNASTLKINEIVQSDLAKIGVKLTITQLDSSTFFGIRKTGKLPSYFNNWSADYNDPDNFVYTFFDKENAIGRSFNYVNDAVQSKLDAARVMTNPEERIALYQEIEKTIVQDDAAWIPLFELDHLFVVQPYVKNYTVAWNGWSDQSFYNIVIEK</sequence>
<dbReference type="SUPFAM" id="SSF53850">
    <property type="entry name" value="Periplasmic binding protein-like II"/>
    <property type="match status" value="1"/>
</dbReference>
<feature type="domain" description="Solute-binding protein family 5" evidence="4">
    <location>
        <begin position="67"/>
        <end position="440"/>
    </location>
</feature>
<dbReference type="Proteomes" id="UP000614200">
    <property type="component" value="Unassembled WGS sequence"/>
</dbReference>
<evidence type="ECO:0000256" key="2">
    <source>
        <dbReference type="ARBA" id="ARBA00005695"/>
    </source>
</evidence>
<protein>
    <submittedName>
        <fullName evidence="5">ABC transporter substrate-binding protein</fullName>
    </submittedName>
</protein>
<comment type="similarity">
    <text evidence="2">Belongs to the bacterial solute-binding protein 5 family.</text>
</comment>
<gene>
    <name evidence="5" type="ORF">ISU02_09055</name>
</gene>
<dbReference type="InterPro" id="IPR030678">
    <property type="entry name" value="Peptide/Ni-bd"/>
</dbReference>